<gene>
    <name evidence="1" type="ORF">LCGC14_2726940</name>
</gene>
<evidence type="ECO:0000313" key="1">
    <source>
        <dbReference type="EMBL" id="KKK90051.1"/>
    </source>
</evidence>
<sequence>METKKRPRGRPEGKNFEFIKSIKLNQKQVNNWDSKRIKAFLDGESLLKKLYIIMDTKMKPIKLLSENERNTLIKIME</sequence>
<dbReference type="EMBL" id="LAZR01049266">
    <property type="protein sequence ID" value="KKK90051.1"/>
    <property type="molecule type" value="Genomic_DNA"/>
</dbReference>
<proteinExistence type="predicted"/>
<name>A0A0F9C048_9ZZZZ</name>
<feature type="non-terminal residue" evidence="1">
    <location>
        <position position="77"/>
    </location>
</feature>
<organism evidence="1">
    <name type="scientific">marine sediment metagenome</name>
    <dbReference type="NCBI Taxonomy" id="412755"/>
    <lineage>
        <taxon>unclassified sequences</taxon>
        <taxon>metagenomes</taxon>
        <taxon>ecological metagenomes</taxon>
    </lineage>
</organism>
<protein>
    <submittedName>
        <fullName evidence="1">Uncharacterized protein</fullName>
    </submittedName>
</protein>
<accession>A0A0F9C048</accession>
<dbReference type="AlphaFoldDB" id="A0A0F9C048"/>
<reference evidence="1" key="1">
    <citation type="journal article" date="2015" name="Nature">
        <title>Complex archaea that bridge the gap between prokaryotes and eukaryotes.</title>
        <authorList>
            <person name="Spang A."/>
            <person name="Saw J.H."/>
            <person name="Jorgensen S.L."/>
            <person name="Zaremba-Niedzwiedzka K."/>
            <person name="Martijn J."/>
            <person name="Lind A.E."/>
            <person name="van Eijk R."/>
            <person name="Schleper C."/>
            <person name="Guy L."/>
            <person name="Ettema T.J."/>
        </authorList>
    </citation>
    <scope>NUCLEOTIDE SEQUENCE</scope>
</reference>
<comment type="caution">
    <text evidence="1">The sequence shown here is derived from an EMBL/GenBank/DDBJ whole genome shotgun (WGS) entry which is preliminary data.</text>
</comment>